<evidence type="ECO:0000313" key="3">
    <source>
        <dbReference type="Proteomes" id="UP000051449"/>
    </source>
</evidence>
<name>A0AAP1AF37_ACIBA</name>
<feature type="region of interest" description="Disordered" evidence="1">
    <location>
        <begin position="243"/>
        <end position="272"/>
    </location>
</feature>
<dbReference type="RefSeq" id="WP_031975136.1">
    <property type="nucleotide sequence ID" value="NZ_CP027611.1"/>
</dbReference>
<evidence type="ECO:0008006" key="4">
    <source>
        <dbReference type="Google" id="ProtNLM"/>
    </source>
</evidence>
<evidence type="ECO:0000313" key="2">
    <source>
        <dbReference type="EMBL" id="KQE09740.1"/>
    </source>
</evidence>
<dbReference type="Proteomes" id="UP000051449">
    <property type="component" value="Unassembled WGS sequence"/>
</dbReference>
<dbReference type="Gene3D" id="1.10.10.10">
    <property type="entry name" value="Winged helix-like DNA-binding domain superfamily/Winged helix DNA-binding domain"/>
    <property type="match status" value="1"/>
</dbReference>
<gene>
    <name evidence="2" type="ORF">APD33_00745</name>
</gene>
<feature type="compositionally biased region" description="Polar residues" evidence="1">
    <location>
        <begin position="120"/>
        <end position="138"/>
    </location>
</feature>
<dbReference type="EMBL" id="LLGC01000075">
    <property type="protein sequence ID" value="KQE09740.1"/>
    <property type="molecule type" value="Genomic_DNA"/>
</dbReference>
<organism evidence="2 3">
    <name type="scientific">Acinetobacter baumannii</name>
    <dbReference type="NCBI Taxonomy" id="470"/>
    <lineage>
        <taxon>Bacteria</taxon>
        <taxon>Pseudomonadati</taxon>
        <taxon>Pseudomonadota</taxon>
        <taxon>Gammaproteobacteria</taxon>
        <taxon>Moraxellales</taxon>
        <taxon>Moraxellaceae</taxon>
        <taxon>Acinetobacter</taxon>
        <taxon>Acinetobacter calcoaceticus/baumannii complex</taxon>
    </lineage>
</organism>
<accession>A0AAP1AF37</accession>
<protein>
    <recommendedName>
        <fullName evidence="4">Replication protein</fullName>
    </recommendedName>
</protein>
<evidence type="ECO:0000256" key="1">
    <source>
        <dbReference type="SAM" id="MobiDB-lite"/>
    </source>
</evidence>
<sequence>MNTAFNLEQFLKQATPVEDKYTRTPNYLVDKGYVSEMTGSALKCYVVINRFTDGFCRSNWSITSSFLQEKTGIKKLKTLTDSVRQLEQLGLVLVVRSTGETNKFSIIHPEFEPPAKMDGSTDNGMDTTPENGMGSTHQNGGETTPENGTTKKETNKKENIKKDICEIFEFWKTTFSKNEKTILSDKRARKIQSRLADGYLVEDIKHAILNCSKSDYHVQGGYTDIELICREPEKLDRFINMFPKEQDKTNSDNSETKRNAPVLIRKEYKGAK</sequence>
<feature type="compositionally biased region" description="Low complexity" evidence="1">
    <location>
        <begin position="139"/>
        <end position="148"/>
    </location>
</feature>
<dbReference type="AlphaFoldDB" id="A0AAP1AF37"/>
<feature type="compositionally biased region" description="Basic and acidic residues" evidence="1">
    <location>
        <begin position="244"/>
        <end position="272"/>
    </location>
</feature>
<comment type="caution">
    <text evidence="2">The sequence shown here is derived from an EMBL/GenBank/DDBJ whole genome shotgun (WGS) entry which is preliminary data.</text>
</comment>
<dbReference type="InterPro" id="IPR036388">
    <property type="entry name" value="WH-like_DNA-bd_sf"/>
</dbReference>
<feature type="region of interest" description="Disordered" evidence="1">
    <location>
        <begin position="110"/>
        <end position="156"/>
    </location>
</feature>
<proteinExistence type="predicted"/>
<reference evidence="2 3" key="1">
    <citation type="submission" date="2015-10" db="EMBL/GenBank/DDBJ databases">
        <title>The utility of whole genome sequencing in characterizing Acinetobacter epidemiology and analyzing hospital outbreaks.</title>
        <authorList>
            <person name="Ozer E.A."/>
            <person name="Fitzpatrick M.A."/>
            <person name="Hauser A.R."/>
        </authorList>
    </citation>
    <scope>NUCLEOTIDE SEQUENCE [LARGE SCALE GENOMIC DNA]</scope>
    <source>
        <strain evidence="2 3">ABBL072</strain>
    </source>
</reference>